<reference evidence="2 3" key="1">
    <citation type="submission" date="2021-03" db="EMBL/GenBank/DDBJ databases">
        <title>Whole genome shotgun sequence of Actinoplanes toevensis NBRC 105298.</title>
        <authorList>
            <person name="Komaki H."/>
            <person name="Tamura T."/>
        </authorList>
    </citation>
    <scope>NUCLEOTIDE SEQUENCE [LARGE SCALE GENOMIC DNA]</scope>
    <source>
        <strain evidence="2 3">NBRC 105298</strain>
    </source>
</reference>
<dbReference type="InterPro" id="IPR002182">
    <property type="entry name" value="NB-ARC"/>
</dbReference>
<dbReference type="Gene3D" id="1.25.40.10">
    <property type="entry name" value="Tetratricopeptide repeat domain"/>
    <property type="match status" value="2"/>
</dbReference>
<dbReference type="SUPFAM" id="SSF52540">
    <property type="entry name" value="P-loop containing nucleoside triphosphate hydrolases"/>
    <property type="match status" value="1"/>
</dbReference>
<feature type="domain" description="NB-ARC" evidence="1">
    <location>
        <begin position="72"/>
        <end position="213"/>
    </location>
</feature>
<dbReference type="Proteomes" id="UP000677082">
    <property type="component" value="Unassembled WGS sequence"/>
</dbReference>
<proteinExistence type="predicted"/>
<dbReference type="EMBL" id="BOQN01000130">
    <property type="protein sequence ID" value="GIM96865.1"/>
    <property type="molecule type" value="Genomic_DNA"/>
</dbReference>
<protein>
    <recommendedName>
        <fullName evidence="1">NB-ARC domain-containing protein</fullName>
    </recommendedName>
</protein>
<dbReference type="PANTHER" id="PTHR46082:SF6">
    <property type="entry name" value="AAA+ ATPASE DOMAIN-CONTAINING PROTEIN-RELATED"/>
    <property type="match status" value="1"/>
</dbReference>
<name>A0A919WB26_9ACTN</name>
<dbReference type="RefSeq" id="WP_213012530.1">
    <property type="nucleotide sequence ID" value="NZ_BOQN01000130.1"/>
</dbReference>
<dbReference type="Pfam" id="PF00931">
    <property type="entry name" value="NB-ARC"/>
    <property type="match status" value="1"/>
</dbReference>
<dbReference type="InterPro" id="IPR011990">
    <property type="entry name" value="TPR-like_helical_dom_sf"/>
</dbReference>
<dbReference type="PANTHER" id="PTHR46082">
    <property type="entry name" value="ATP/GTP-BINDING PROTEIN-RELATED"/>
    <property type="match status" value="1"/>
</dbReference>
<dbReference type="Pfam" id="PF13424">
    <property type="entry name" value="TPR_12"/>
    <property type="match status" value="1"/>
</dbReference>
<comment type="caution">
    <text evidence="2">The sequence shown here is derived from an EMBL/GenBank/DDBJ whole genome shotgun (WGS) entry which is preliminary data.</text>
</comment>
<dbReference type="InterPro" id="IPR053137">
    <property type="entry name" value="NLR-like"/>
</dbReference>
<keyword evidence="3" id="KW-1185">Reference proteome</keyword>
<dbReference type="AlphaFoldDB" id="A0A919WB26"/>
<evidence type="ECO:0000313" key="3">
    <source>
        <dbReference type="Proteomes" id="UP000677082"/>
    </source>
</evidence>
<dbReference type="GO" id="GO:0043531">
    <property type="term" value="F:ADP binding"/>
    <property type="evidence" value="ECO:0007669"/>
    <property type="project" value="InterPro"/>
</dbReference>
<accession>A0A919WB26</accession>
<dbReference type="Pfam" id="PF13374">
    <property type="entry name" value="TPR_10"/>
    <property type="match status" value="1"/>
</dbReference>
<sequence>MAKPKKHAMQRPLVDGRRAKGVQVGSGNKQYNFFAGREVVSWPHQIGVVPVLADGFQTRQPSCDLSRVGTSRQSAVLTGPAGVGKTQLAAAYAHQLRNDGAVDLLMWVAASNRQAILTSYSQAAADILAVDDHDAEHAAGQFLAWLASTRKSWLVVLDDLTDLADLHRLWPPAVMHGNAVITTRRRDAAISGLQRRTINVGLFSAQESESFLAARLVNRPDLADTPADLGGALGHLPLALGQATAYILDQEITCSTYCRLLADQERRLADLRPTVLPDDQHNGLAAAWSLSTDLANRMPPQGIALPLLQLASVLDANGVPDAVFSTQAVIVWLTAARLSDAGVPGNVRKLQHALRRFWGADAAQMHGIRKIFWTVQRRSLNWLIKKLVGDNPVSAATSRDASRRLHLLSLVTHDPRNNSRSLRVHALVQRATREEMPHHRLAQIIRVAADALVEAWPPTEGDPELSQAFRANALAVATLLPDSLWTPVGAHPVLARAGLSLGDAGQAAAAAVYFQQLHASAHERLGPDHPETLNARHAAAGWRGDAGDPAGAVAAFEEVLNDQLRVLGPDHPDTLKTRVNLAGSRGKAGDKAAAAADLQVLLVDTLQVLGPDHPNTLSIRHNLASWRGEAGDPAGAVAALQELVIARTRVLGRAHFDTLSTRHQLGYWHGEAGDPAAAVTILQELLTDLIQVLPPNHPTTLTTRLNLACWRGEAGDPAAAVTALEGLLADQIQVLGPDDPDTLQTRSSIAYWRNQTSKISRRS</sequence>
<evidence type="ECO:0000313" key="2">
    <source>
        <dbReference type="EMBL" id="GIM96865.1"/>
    </source>
</evidence>
<gene>
    <name evidence="2" type="ORF">Ato02nite_086580</name>
</gene>
<organism evidence="2 3">
    <name type="scientific">Paractinoplanes toevensis</name>
    <dbReference type="NCBI Taxonomy" id="571911"/>
    <lineage>
        <taxon>Bacteria</taxon>
        <taxon>Bacillati</taxon>
        <taxon>Actinomycetota</taxon>
        <taxon>Actinomycetes</taxon>
        <taxon>Micromonosporales</taxon>
        <taxon>Micromonosporaceae</taxon>
        <taxon>Paractinoplanes</taxon>
    </lineage>
</organism>
<dbReference type="SUPFAM" id="SSF48452">
    <property type="entry name" value="TPR-like"/>
    <property type="match status" value="2"/>
</dbReference>
<dbReference type="InterPro" id="IPR027417">
    <property type="entry name" value="P-loop_NTPase"/>
</dbReference>
<dbReference type="Gene3D" id="3.40.50.300">
    <property type="entry name" value="P-loop containing nucleotide triphosphate hydrolases"/>
    <property type="match status" value="1"/>
</dbReference>
<evidence type="ECO:0000259" key="1">
    <source>
        <dbReference type="Pfam" id="PF00931"/>
    </source>
</evidence>